<evidence type="ECO:0000313" key="3">
    <source>
        <dbReference type="EMBL" id="VTR92461.1"/>
    </source>
</evidence>
<dbReference type="NCBIfam" id="TIGR02999">
    <property type="entry name" value="Sig-70_X6"/>
    <property type="match status" value="1"/>
</dbReference>
<dbReference type="InterPro" id="IPR053812">
    <property type="entry name" value="HTH_Sigma70_ECF-like"/>
</dbReference>
<dbReference type="Proteomes" id="UP000464178">
    <property type="component" value="Chromosome"/>
</dbReference>
<feature type="domain" description="RNA polymerase sigma-70 ECF-like HTH" evidence="2">
    <location>
        <begin position="17"/>
        <end position="190"/>
    </location>
</feature>
<protein>
    <recommendedName>
        <fullName evidence="2">RNA polymerase sigma-70 ECF-like HTH domain-containing protein</fullName>
    </recommendedName>
</protein>
<evidence type="ECO:0000313" key="4">
    <source>
        <dbReference type="Proteomes" id="UP000464178"/>
    </source>
</evidence>
<keyword evidence="1" id="KW-0732">Signal</keyword>
<dbReference type="InterPro" id="IPR011517">
    <property type="entry name" value="RNA_pol_sigma70_ECF-like"/>
</dbReference>
<dbReference type="SUPFAM" id="SSF88659">
    <property type="entry name" value="Sigma3 and sigma4 domains of RNA polymerase sigma factors"/>
    <property type="match status" value="1"/>
</dbReference>
<dbReference type="Gene3D" id="1.10.10.10">
    <property type="entry name" value="Winged helix-like DNA-binding domain superfamily/Winged helix DNA-binding domain"/>
    <property type="match status" value="1"/>
</dbReference>
<feature type="chain" id="PRO_5026796458" description="RNA polymerase sigma-70 ECF-like HTH domain-containing protein" evidence="1">
    <location>
        <begin position="25"/>
        <end position="193"/>
    </location>
</feature>
<dbReference type="InterPro" id="IPR013324">
    <property type="entry name" value="RNA_pol_sigma_r3/r4-like"/>
</dbReference>
<dbReference type="EMBL" id="LR593886">
    <property type="protein sequence ID" value="VTR92461.1"/>
    <property type="molecule type" value="Genomic_DNA"/>
</dbReference>
<dbReference type="KEGG" id="gms:SOIL9_52530"/>
<dbReference type="InterPro" id="IPR036388">
    <property type="entry name" value="WH-like_DNA-bd_sf"/>
</dbReference>
<keyword evidence="4" id="KW-1185">Reference proteome</keyword>
<proteinExistence type="predicted"/>
<reference evidence="3 4" key="1">
    <citation type="submission" date="2019-05" db="EMBL/GenBank/DDBJ databases">
        <authorList>
            <consortium name="Science for Life Laboratories"/>
        </authorList>
    </citation>
    <scope>NUCLEOTIDE SEQUENCE [LARGE SCALE GENOMIC DNA]</scope>
    <source>
        <strain evidence="3">Soil9</strain>
    </source>
</reference>
<dbReference type="Pfam" id="PF07638">
    <property type="entry name" value="Sigma70_ECF"/>
    <property type="match status" value="1"/>
</dbReference>
<accession>A0A6P2CU02</accession>
<dbReference type="AlphaFoldDB" id="A0A6P2CU02"/>
<evidence type="ECO:0000259" key="2">
    <source>
        <dbReference type="Pfam" id="PF07638"/>
    </source>
</evidence>
<feature type="signal peptide" evidence="1">
    <location>
        <begin position="1"/>
        <end position="24"/>
    </location>
</feature>
<sequence length="193" mass="21039">MSAWRFLLVGIVPGMILTMSQDSAENPPTDALFQEVYTHLRAIAGQHLGGAAARGTLTPTGLVHEAYLRLAGRSAAWASREHFISTAAQAMRQIVLNYARDKGRLKRGGGRTRVSLDGDGPAVIPLDDGLLDLDDALTRLAAHDPQAARVVLLRYFGGSDWAEIAAALDTSPDEIKHSWEFARAWLHRHLAPR</sequence>
<evidence type="ECO:0000256" key="1">
    <source>
        <dbReference type="SAM" id="SignalP"/>
    </source>
</evidence>
<gene>
    <name evidence="3" type="ORF">SOIL9_52530</name>
</gene>
<name>A0A6P2CU02_9BACT</name>
<organism evidence="3 4">
    <name type="scientific">Gemmata massiliana</name>
    <dbReference type="NCBI Taxonomy" id="1210884"/>
    <lineage>
        <taxon>Bacteria</taxon>
        <taxon>Pseudomonadati</taxon>
        <taxon>Planctomycetota</taxon>
        <taxon>Planctomycetia</taxon>
        <taxon>Gemmatales</taxon>
        <taxon>Gemmataceae</taxon>
        <taxon>Gemmata</taxon>
    </lineage>
</organism>